<evidence type="ECO:0000256" key="11">
    <source>
        <dbReference type="SAM" id="MobiDB-lite"/>
    </source>
</evidence>
<dbReference type="Pfam" id="PF02936">
    <property type="entry name" value="COX4"/>
    <property type="match status" value="1"/>
</dbReference>
<dbReference type="PANTHER" id="PTHR10707:SF15">
    <property type="entry name" value="CYTOCHROME C OXIDASE SUBUNIT 4"/>
    <property type="match status" value="1"/>
</dbReference>
<feature type="compositionally biased region" description="Basic and acidic residues" evidence="11">
    <location>
        <begin position="46"/>
        <end position="60"/>
    </location>
</feature>
<dbReference type="Proteomes" id="UP001346869">
    <property type="component" value="Unassembled WGS sequence"/>
</dbReference>
<evidence type="ECO:0000256" key="8">
    <source>
        <dbReference type="ARBA" id="ARBA00023128"/>
    </source>
</evidence>
<dbReference type="AlphaFoldDB" id="A0AAN7XGX3"/>
<keyword evidence="7 10" id="KW-1133">Transmembrane helix</keyword>
<dbReference type="InterPro" id="IPR036639">
    <property type="entry name" value="Cyt_c_oxidase_su4_sf"/>
</dbReference>
<dbReference type="GO" id="GO:0005743">
    <property type="term" value="C:mitochondrial inner membrane"/>
    <property type="evidence" value="ECO:0007669"/>
    <property type="project" value="UniProtKB-SubCell"/>
</dbReference>
<dbReference type="GO" id="GO:0045277">
    <property type="term" value="C:respiratory chain complex IV"/>
    <property type="evidence" value="ECO:0007669"/>
    <property type="project" value="InterPro"/>
</dbReference>
<evidence type="ECO:0000256" key="1">
    <source>
        <dbReference type="ARBA" id="ARBA00004434"/>
    </source>
</evidence>
<keyword evidence="9 10" id="KW-0472">Membrane</keyword>
<evidence type="ECO:0000313" key="12">
    <source>
        <dbReference type="EMBL" id="KAK5863088.1"/>
    </source>
</evidence>
<comment type="subunit">
    <text evidence="4">Component of the cytochrome c oxidase (complex IV, CIV), a multisubunit enzyme composed of 14 subunits. The complex is composed of a catalytic core of 3 subunits MT-CO1, MT-CO2 and MT-CO3, encoded in the mitochondrial DNA, and 11 supernumerary subunits COX4I, COX5A, COX5B, COX6A, COX6B, COX6C, COX7A, COX7B, COX7C, COX8 and NDUFA4, which are encoded in the nuclear genome. The complex exists as a monomer or a dimer and forms supercomplexes (SCs) in the inner mitochondrial membrane with NADH-ubiquinone oxidoreductase (complex I, CI) and ubiquinol-cytochrome c oxidoreductase (cytochrome b-c1 complex, complex III, CIII), resulting in different assemblies (supercomplex SCI(1)III(2)IV(1) and megacomplex MCI(2)III(2)IV(2)).</text>
</comment>
<gene>
    <name evidence="12" type="ORF">PBY51_000144</name>
</gene>
<evidence type="ECO:0000256" key="2">
    <source>
        <dbReference type="ARBA" id="ARBA00004673"/>
    </source>
</evidence>
<evidence type="ECO:0000256" key="4">
    <source>
        <dbReference type="ARBA" id="ARBA00011485"/>
    </source>
</evidence>
<feature type="region of interest" description="Disordered" evidence="11">
    <location>
        <begin position="24"/>
        <end position="79"/>
    </location>
</feature>
<evidence type="ECO:0000256" key="5">
    <source>
        <dbReference type="ARBA" id="ARBA00022692"/>
    </source>
</evidence>
<dbReference type="CDD" id="cd00922">
    <property type="entry name" value="Cyt_c_Oxidase_IV"/>
    <property type="match status" value="1"/>
</dbReference>
<keyword evidence="6 10" id="KW-0999">Mitochondrion inner membrane</keyword>
<evidence type="ECO:0000256" key="10">
    <source>
        <dbReference type="RuleBase" id="RU367145"/>
    </source>
</evidence>
<sequence>MLRLTAGRMGSLMARRATVALTTSSARMASHGHEVSESVDMSKPMYSDRRESPLPDKPYKDVLTPADKSLKEKEKGPWGQLSNEEKLALYRISFCKTYPEMNQKSSEWKSVFGGMFFFLGLTGLLVIWQAAYVSPPLPRTFEPESKAKQLQRMLDMRVNPVEGFGAQWDYEKNQWK</sequence>
<dbReference type="InterPro" id="IPR013288">
    <property type="entry name" value="Cyt_c_oxidase_su4"/>
</dbReference>
<comment type="similarity">
    <text evidence="3 10">Belongs to the cytochrome c oxidase IV family.</text>
</comment>
<dbReference type="GO" id="GO:0006123">
    <property type="term" value="P:mitochondrial electron transport, cytochrome c to oxygen"/>
    <property type="evidence" value="ECO:0007669"/>
    <property type="project" value="InterPro"/>
</dbReference>
<organism evidence="12 13">
    <name type="scientific">Eleginops maclovinus</name>
    <name type="common">Patagonian blennie</name>
    <name type="synonym">Eleginus maclovinus</name>
    <dbReference type="NCBI Taxonomy" id="56733"/>
    <lineage>
        <taxon>Eukaryota</taxon>
        <taxon>Metazoa</taxon>
        <taxon>Chordata</taxon>
        <taxon>Craniata</taxon>
        <taxon>Vertebrata</taxon>
        <taxon>Euteleostomi</taxon>
        <taxon>Actinopterygii</taxon>
        <taxon>Neopterygii</taxon>
        <taxon>Teleostei</taxon>
        <taxon>Neoteleostei</taxon>
        <taxon>Acanthomorphata</taxon>
        <taxon>Eupercaria</taxon>
        <taxon>Perciformes</taxon>
        <taxon>Notothenioidei</taxon>
        <taxon>Eleginopidae</taxon>
        <taxon>Eleginops</taxon>
    </lineage>
</organism>
<comment type="pathway">
    <text evidence="2 10">Energy metabolism; oxidative phosphorylation.</text>
</comment>
<reference evidence="12 13" key="2">
    <citation type="journal article" date="2023" name="Mol. Biol. Evol.">
        <title>Genomics of Secondarily Temperate Adaptation in the Only Non-Antarctic Icefish.</title>
        <authorList>
            <person name="Rivera-Colon A.G."/>
            <person name="Rayamajhi N."/>
            <person name="Minhas B.F."/>
            <person name="Madrigal G."/>
            <person name="Bilyk K.T."/>
            <person name="Yoon V."/>
            <person name="Hune M."/>
            <person name="Gregory S."/>
            <person name="Cheng C.H.C."/>
            <person name="Catchen J.M."/>
        </authorList>
    </citation>
    <scope>NUCLEOTIDE SEQUENCE [LARGE SCALE GENOMIC DNA]</scope>
    <source>
        <strain evidence="12">JMC-PN-2008</strain>
    </source>
</reference>
<evidence type="ECO:0000313" key="13">
    <source>
        <dbReference type="Proteomes" id="UP001346869"/>
    </source>
</evidence>
<comment type="subcellular location">
    <subcellularLocation>
        <location evidence="1 10">Mitochondrion inner membrane</location>
        <topology evidence="1 10">Single-pass membrane protein</topology>
    </subcellularLocation>
</comment>
<evidence type="ECO:0000256" key="6">
    <source>
        <dbReference type="ARBA" id="ARBA00022792"/>
    </source>
</evidence>
<dbReference type="PANTHER" id="PTHR10707">
    <property type="entry name" value="CYTOCHROME C OXIDASE SUBUNIT IV"/>
    <property type="match status" value="1"/>
</dbReference>
<dbReference type="FunFam" id="1.10.442.10:FF:000001">
    <property type="entry name" value="Cytochrome c oxidase subunit 4 isoform 1"/>
    <property type="match status" value="1"/>
</dbReference>
<comment type="function">
    <text evidence="10">Component of the cytochrome c oxidase, the last enzyme in the mitochondrial electron transport chain which drives oxidative phosphorylation.</text>
</comment>
<feature type="transmembrane region" description="Helical" evidence="10">
    <location>
        <begin position="111"/>
        <end position="131"/>
    </location>
</feature>
<evidence type="ECO:0000256" key="9">
    <source>
        <dbReference type="ARBA" id="ARBA00023136"/>
    </source>
</evidence>
<dbReference type="EMBL" id="JAUZQC010000011">
    <property type="protein sequence ID" value="KAK5863088.1"/>
    <property type="molecule type" value="Genomic_DNA"/>
</dbReference>
<dbReference type="InterPro" id="IPR004203">
    <property type="entry name" value="Cyt_c_oxidase_su4_fam"/>
</dbReference>
<reference evidence="12 13" key="1">
    <citation type="journal article" date="2023" name="Genes (Basel)">
        <title>Chromosome-Level Genome Assembly and Circadian Gene Repertoire of the Patagonia Blennie Eleginops maclovinus-The Closest Ancestral Proxy of Antarctic Cryonotothenioids.</title>
        <authorList>
            <person name="Cheng C.C."/>
            <person name="Rivera-Colon A.G."/>
            <person name="Minhas B.F."/>
            <person name="Wilson L."/>
            <person name="Rayamajhi N."/>
            <person name="Vargas-Chacoff L."/>
            <person name="Catchen J.M."/>
        </authorList>
    </citation>
    <scope>NUCLEOTIDE SEQUENCE [LARGE SCALE GENOMIC DNA]</scope>
    <source>
        <strain evidence="12">JMC-PN-2008</strain>
    </source>
</reference>
<dbReference type="PRINTS" id="PR01873">
    <property type="entry name" value="CYTCOXIDASE4"/>
</dbReference>
<accession>A0AAN7XGX3</accession>
<evidence type="ECO:0000256" key="7">
    <source>
        <dbReference type="ARBA" id="ARBA00022989"/>
    </source>
</evidence>
<comment type="caution">
    <text evidence="12">The sequence shown here is derived from an EMBL/GenBank/DDBJ whole genome shotgun (WGS) entry which is preliminary data.</text>
</comment>
<keyword evidence="13" id="KW-1185">Reference proteome</keyword>
<keyword evidence="8 10" id="KW-0496">Mitochondrion</keyword>
<name>A0AAN7XGX3_ELEMC</name>
<evidence type="ECO:0000256" key="3">
    <source>
        <dbReference type="ARBA" id="ARBA00008135"/>
    </source>
</evidence>
<keyword evidence="5 10" id="KW-0812">Transmembrane</keyword>
<protein>
    <recommendedName>
        <fullName evidence="10">Cytochrome c oxidase subunit 4</fullName>
    </recommendedName>
</protein>
<dbReference type="Gene3D" id="1.10.442.10">
    <property type="entry name" value="Cytochrome c oxidase subunit IV"/>
    <property type="match status" value="1"/>
</dbReference>
<proteinExistence type="inferred from homology"/>
<dbReference type="SUPFAM" id="SSF81406">
    <property type="entry name" value="Mitochondrial cytochrome c oxidase subunit IV"/>
    <property type="match status" value="1"/>
</dbReference>